<evidence type="ECO:0000256" key="2">
    <source>
        <dbReference type="ARBA" id="ARBA00022722"/>
    </source>
</evidence>
<dbReference type="InterPro" id="IPR044925">
    <property type="entry name" value="His-Me_finger_sf"/>
</dbReference>
<dbReference type="GO" id="GO:0000014">
    <property type="term" value="F:single-stranded DNA endodeoxyribonuclease activity"/>
    <property type="evidence" value="ECO:0007669"/>
    <property type="project" value="TreeGrafter"/>
</dbReference>
<dbReference type="InterPro" id="IPR001604">
    <property type="entry name" value="Endo_G_ENPP1-like_dom"/>
</dbReference>
<feature type="active site" description="Proton acceptor" evidence="4">
    <location>
        <position position="268"/>
    </location>
</feature>
<accession>A0A1B0C252</accession>
<feature type="signal peptide" evidence="6">
    <location>
        <begin position="1"/>
        <end position="23"/>
    </location>
</feature>
<dbReference type="InterPro" id="IPR044929">
    <property type="entry name" value="DNA/RNA_non-sp_Endonuclease_sf"/>
</dbReference>
<dbReference type="SUPFAM" id="SSF54060">
    <property type="entry name" value="His-Me finger endonucleases"/>
    <property type="match status" value="1"/>
</dbReference>
<dbReference type="GO" id="GO:0004521">
    <property type="term" value="F:RNA endonuclease activity"/>
    <property type="evidence" value="ECO:0007669"/>
    <property type="project" value="TreeGrafter"/>
</dbReference>
<proteinExistence type="inferred from homology"/>
<evidence type="ECO:0000256" key="6">
    <source>
        <dbReference type="SAM" id="SignalP"/>
    </source>
</evidence>
<protein>
    <recommendedName>
        <fullName evidence="11">DNA/RNA non-specific endonuclease domain-containing protein</fullName>
    </recommendedName>
</protein>
<evidence type="ECO:0008006" key="11">
    <source>
        <dbReference type="Google" id="ProtNLM"/>
    </source>
</evidence>
<dbReference type="VEuPathDB" id="VectorBase:GPPI047084"/>
<evidence type="ECO:0000259" key="7">
    <source>
        <dbReference type="SMART" id="SM00477"/>
    </source>
</evidence>
<dbReference type="AlphaFoldDB" id="A0A1B0C252"/>
<dbReference type="InterPro" id="IPR040255">
    <property type="entry name" value="Non-specific_endonuclease"/>
</dbReference>
<sequence>MRGQLVLLAYCLLSSLCLLHTNAKKLFARFESVKALDDNLLALPPVIKENDVNKVYSSNVDFSDFLDCQVAVRENFPDPQPVFLNENVTDFLHVSDKDGVMNIIGGKTVRMWCPKQFKSIASELINVTCIGGNVFMVDSQLYNFSDFTCNSWPSFTAQRTAEACNEGILIRVGFEISSKHFVEQMRVCFDEKQEVTRYVYHSLGPASNYFQTGIDRIPFQTGDFFDGKNVDNLYTQVKQQETISNALGDDVGGKFFNISKNIYLARGHMAAKADFVFGTQQRATFLFINAAPQWQVFNAGNWARVEDGLRIWVSKNRIKVNCYTGVYGVTSLPDQNGDETSLYLAYDSNNNGLIPVPKIYFRVVIEPSTKRGIVFIGVNNPHLTIEQITKDYIFCDDISDKVTYLNWKKDDITLGYSYACTVSEFLKNVPVLPSLDASGGLLI</sequence>
<dbReference type="GO" id="GO:0005634">
    <property type="term" value="C:nucleus"/>
    <property type="evidence" value="ECO:0007669"/>
    <property type="project" value="TreeGrafter"/>
</dbReference>
<dbReference type="InterPro" id="IPR020821">
    <property type="entry name" value="ENPP1-3/EXOG-like_nuc-like"/>
</dbReference>
<dbReference type="SMART" id="SM00477">
    <property type="entry name" value="NUC"/>
    <property type="match status" value="1"/>
</dbReference>
<feature type="domain" description="ENPP1-3/EXOG-like endonuclease/phosphodiesterase" evidence="7">
    <location>
        <begin position="207"/>
        <end position="401"/>
    </location>
</feature>
<dbReference type="EMBL" id="JXJN01024350">
    <property type="status" value="NOT_ANNOTATED_CDS"/>
    <property type="molecule type" value="Genomic_DNA"/>
</dbReference>
<evidence type="ECO:0000256" key="5">
    <source>
        <dbReference type="PIRSR" id="PIRSR640255-2"/>
    </source>
</evidence>
<keyword evidence="5" id="KW-0479">Metal-binding</keyword>
<keyword evidence="3" id="KW-0255">Endonuclease</keyword>
<keyword evidence="10" id="KW-1185">Reference proteome</keyword>
<dbReference type="CDD" id="cd00091">
    <property type="entry name" value="NUC"/>
    <property type="match status" value="1"/>
</dbReference>
<keyword evidence="3" id="KW-0378">Hydrolase</keyword>
<dbReference type="GO" id="GO:0003676">
    <property type="term" value="F:nucleic acid binding"/>
    <property type="evidence" value="ECO:0007669"/>
    <property type="project" value="InterPro"/>
</dbReference>
<feature type="domain" description="DNA/RNA non-specific endonuclease/pyrophosphatase/phosphodiesterase" evidence="8">
    <location>
        <begin position="181"/>
        <end position="425"/>
    </location>
</feature>
<keyword evidence="2" id="KW-0540">Nuclease</keyword>
<feature type="binding site" evidence="5">
    <location>
        <position position="298"/>
    </location>
    <ligand>
        <name>Mg(2+)</name>
        <dbReference type="ChEBI" id="CHEBI:18420"/>
        <note>catalytic</note>
    </ligand>
</feature>
<dbReference type="Pfam" id="PF01223">
    <property type="entry name" value="Endonuclease_NS"/>
    <property type="match status" value="1"/>
</dbReference>
<evidence type="ECO:0000259" key="8">
    <source>
        <dbReference type="SMART" id="SM00892"/>
    </source>
</evidence>
<organism evidence="9 10">
    <name type="scientific">Glossina palpalis gambiensis</name>
    <dbReference type="NCBI Taxonomy" id="67801"/>
    <lineage>
        <taxon>Eukaryota</taxon>
        <taxon>Metazoa</taxon>
        <taxon>Ecdysozoa</taxon>
        <taxon>Arthropoda</taxon>
        <taxon>Hexapoda</taxon>
        <taxon>Insecta</taxon>
        <taxon>Pterygota</taxon>
        <taxon>Neoptera</taxon>
        <taxon>Endopterygota</taxon>
        <taxon>Diptera</taxon>
        <taxon>Brachycera</taxon>
        <taxon>Muscomorpha</taxon>
        <taxon>Hippoboscoidea</taxon>
        <taxon>Glossinidae</taxon>
        <taxon>Glossina</taxon>
    </lineage>
</organism>
<dbReference type="GO" id="GO:0005743">
    <property type="term" value="C:mitochondrial inner membrane"/>
    <property type="evidence" value="ECO:0007669"/>
    <property type="project" value="TreeGrafter"/>
</dbReference>
<name>A0A1B0C252_9MUSC</name>
<reference evidence="9" key="2">
    <citation type="submission" date="2020-05" db="UniProtKB">
        <authorList>
            <consortium name="EnsemblMetazoa"/>
        </authorList>
    </citation>
    <scope>IDENTIFICATION</scope>
    <source>
        <strain evidence="9">IAEA</strain>
    </source>
</reference>
<reference evidence="10" key="1">
    <citation type="submission" date="2015-01" db="EMBL/GenBank/DDBJ databases">
        <authorList>
            <person name="Aksoy S."/>
            <person name="Warren W."/>
            <person name="Wilson R.K."/>
        </authorList>
    </citation>
    <scope>NUCLEOTIDE SEQUENCE [LARGE SCALE GENOMIC DNA]</scope>
    <source>
        <strain evidence="10">IAEA</strain>
    </source>
</reference>
<evidence type="ECO:0000256" key="3">
    <source>
        <dbReference type="ARBA" id="ARBA00022759"/>
    </source>
</evidence>
<evidence type="ECO:0000256" key="4">
    <source>
        <dbReference type="PIRSR" id="PIRSR640255-1"/>
    </source>
</evidence>
<dbReference type="SMART" id="SM00892">
    <property type="entry name" value="Endonuclease_NS"/>
    <property type="match status" value="1"/>
</dbReference>
<dbReference type="GO" id="GO:0006309">
    <property type="term" value="P:apoptotic DNA fragmentation"/>
    <property type="evidence" value="ECO:0007669"/>
    <property type="project" value="TreeGrafter"/>
</dbReference>
<dbReference type="GO" id="GO:0046872">
    <property type="term" value="F:metal ion binding"/>
    <property type="evidence" value="ECO:0007669"/>
    <property type="project" value="UniProtKB-KW"/>
</dbReference>
<evidence type="ECO:0000313" key="9">
    <source>
        <dbReference type="EnsemblMetazoa" id="GPPI047084-PA"/>
    </source>
</evidence>
<dbReference type="EnsemblMetazoa" id="GPPI047084-RA">
    <property type="protein sequence ID" value="GPPI047084-PA"/>
    <property type="gene ID" value="GPPI047084"/>
</dbReference>
<dbReference type="STRING" id="67801.A0A1B0C252"/>
<comment type="similarity">
    <text evidence="1">Belongs to the DNA/RNA non-specific endonuclease family.</text>
</comment>
<dbReference type="PANTHER" id="PTHR13966:SF19">
    <property type="entry name" value="NUCLEASE EXOG, MITOCHONDRIAL"/>
    <property type="match status" value="1"/>
</dbReference>
<evidence type="ECO:0000313" key="10">
    <source>
        <dbReference type="Proteomes" id="UP000092460"/>
    </source>
</evidence>
<dbReference type="Gene3D" id="3.40.570.10">
    <property type="entry name" value="Extracellular Endonuclease, subunit A"/>
    <property type="match status" value="1"/>
</dbReference>
<dbReference type="PANTHER" id="PTHR13966">
    <property type="entry name" value="ENDONUCLEASE RELATED"/>
    <property type="match status" value="1"/>
</dbReference>
<dbReference type="Proteomes" id="UP000092460">
    <property type="component" value="Unassembled WGS sequence"/>
</dbReference>
<evidence type="ECO:0000256" key="1">
    <source>
        <dbReference type="ARBA" id="ARBA00010052"/>
    </source>
</evidence>
<feature type="chain" id="PRO_5008405321" description="DNA/RNA non-specific endonuclease domain-containing protein" evidence="6">
    <location>
        <begin position="24"/>
        <end position="443"/>
    </location>
</feature>
<keyword evidence="6" id="KW-0732">Signal</keyword>
<dbReference type="FunFam" id="3.40.570.10:FF:000007">
    <property type="entry name" value="Alkaline nuclease"/>
    <property type="match status" value="1"/>
</dbReference>